<dbReference type="EMBL" id="AGBF01000104">
    <property type="protein sequence ID" value="EGX57169.1"/>
    <property type="molecule type" value="Genomic_DNA"/>
</dbReference>
<organism evidence="1 2">
    <name type="scientific">Streptomyces zinciresistens K42</name>
    <dbReference type="NCBI Taxonomy" id="700597"/>
    <lineage>
        <taxon>Bacteria</taxon>
        <taxon>Bacillati</taxon>
        <taxon>Actinomycetota</taxon>
        <taxon>Actinomycetes</taxon>
        <taxon>Kitasatosporales</taxon>
        <taxon>Streptomycetaceae</taxon>
        <taxon>Streptomyces</taxon>
    </lineage>
</organism>
<comment type="caution">
    <text evidence="1">The sequence shown here is derived from an EMBL/GenBank/DDBJ whole genome shotgun (WGS) entry which is preliminary data.</text>
</comment>
<keyword evidence="2" id="KW-1185">Reference proteome</keyword>
<protein>
    <submittedName>
        <fullName evidence="1">Uncharacterized protein</fullName>
    </submittedName>
</protein>
<gene>
    <name evidence="1" type="ORF">SZN_24138</name>
</gene>
<evidence type="ECO:0000313" key="1">
    <source>
        <dbReference type="EMBL" id="EGX57169.1"/>
    </source>
</evidence>
<dbReference type="Proteomes" id="UP000004217">
    <property type="component" value="Unassembled WGS sequence"/>
</dbReference>
<evidence type="ECO:0000313" key="2">
    <source>
        <dbReference type="Proteomes" id="UP000004217"/>
    </source>
</evidence>
<sequence>MTMPRPRFGILLPSLGAGAGAGAGAEAGAGPPGLGLVEWGRVPADLAVRLAEALRRGGDE</sequence>
<accession>G2GH43</accession>
<proteinExistence type="predicted"/>
<dbReference type="RefSeq" id="WP_007499543.1">
    <property type="nucleotide sequence ID" value="NZ_AGBF01000104.1"/>
</dbReference>
<dbReference type="PATRIC" id="fig|700597.3.peg.4741"/>
<name>G2GH43_9ACTN</name>
<dbReference type="AlphaFoldDB" id="G2GH43"/>
<reference evidence="1 2" key="1">
    <citation type="submission" date="2011-08" db="EMBL/GenBank/DDBJ databases">
        <authorList>
            <person name="Lin Y."/>
            <person name="Hao X."/>
            <person name="Johnstone L."/>
            <person name="Miller S.J."/>
            <person name="Wei G."/>
            <person name="Rensing C."/>
        </authorList>
    </citation>
    <scope>NUCLEOTIDE SEQUENCE [LARGE SCALE GENOMIC DNA]</scope>
    <source>
        <strain evidence="1 2">K42</strain>
    </source>
</reference>